<dbReference type="AlphaFoldDB" id="A0A1J5QHH4"/>
<name>A0A1J5QHH4_9ZZZZ</name>
<gene>
    <name evidence="2" type="ORF">GALL_428890</name>
</gene>
<proteinExistence type="predicted"/>
<dbReference type="SUPFAM" id="SSF52540">
    <property type="entry name" value="P-loop containing nucleoside triphosphate hydrolases"/>
    <property type="match status" value="1"/>
</dbReference>
<dbReference type="GO" id="GO:0016887">
    <property type="term" value="F:ATP hydrolysis activity"/>
    <property type="evidence" value="ECO:0007669"/>
    <property type="project" value="InterPro"/>
</dbReference>
<dbReference type="GO" id="GO:0005524">
    <property type="term" value="F:ATP binding"/>
    <property type="evidence" value="ECO:0007669"/>
    <property type="project" value="InterPro"/>
</dbReference>
<dbReference type="PANTHER" id="PTHR43581:SF2">
    <property type="entry name" value="EXCINUCLEASE ATPASE SUBUNIT"/>
    <property type="match status" value="1"/>
</dbReference>
<protein>
    <recommendedName>
        <fullName evidence="1">ATPase AAA-type core domain-containing protein</fullName>
    </recommendedName>
</protein>
<dbReference type="Gene3D" id="3.40.50.300">
    <property type="entry name" value="P-loop containing nucleotide triphosphate hydrolases"/>
    <property type="match status" value="1"/>
</dbReference>
<dbReference type="InterPro" id="IPR003959">
    <property type="entry name" value="ATPase_AAA_core"/>
</dbReference>
<evidence type="ECO:0000259" key="1">
    <source>
        <dbReference type="Pfam" id="PF13304"/>
    </source>
</evidence>
<organism evidence="2">
    <name type="scientific">mine drainage metagenome</name>
    <dbReference type="NCBI Taxonomy" id="410659"/>
    <lineage>
        <taxon>unclassified sequences</taxon>
        <taxon>metagenomes</taxon>
        <taxon>ecological metagenomes</taxon>
    </lineage>
</organism>
<reference evidence="2" key="1">
    <citation type="submission" date="2016-10" db="EMBL/GenBank/DDBJ databases">
        <title>Sequence of Gallionella enrichment culture.</title>
        <authorList>
            <person name="Poehlein A."/>
            <person name="Muehling M."/>
            <person name="Daniel R."/>
        </authorList>
    </citation>
    <scope>NUCLEOTIDE SEQUENCE</scope>
</reference>
<dbReference type="Pfam" id="PF13304">
    <property type="entry name" value="AAA_21"/>
    <property type="match status" value="1"/>
</dbReference>
<dbReference type="InterPro" id="IPR027417">
    <property type="entry name" value="P-loop_NTPase"/>
</dbReference>
<evidence type="ECO:0000313" key="2">
    <source>
        <dbReference type="EMBL" id="OIQ75445.1"/>
    </source>
</evidence>
<accession>A0A1J5QHH4</accession>
<dbReference type="InterPro" id="IPR051396">
    <property type="entry name" value="Bact_Antivir_Def_Nuclease"/>
</dbReference>
<dbReference type="EMBL" id="MLJW01002164">
    <property type="protein sequence ID" value="OIQ75445.1"/>
    <property type="molecule type" value="Genomic_DNA"/>
</dbReference>
<comment type="caution">
    <text evidence="2">The sequence shown here is derived from an EMBL/GenBank/DDBJ whole genome shotgun (WGS) entry which is preliminary data.</text>
</comment>
<feature type="domain" description="ATPase AAA-type core" evidence="1">
    <location>
        <begin position="34"/>
        <end position="427"/>
    </location>
</feature>
<sequence>MNHPAAAVRVKSIHVKGLFGMYDHDVVLNEAERMTVVHGPNGVGKTVLFKLVQDLLAGPGVDLLKYPFHECRIEFTNAATLIARRNDEGSTVQVSSHLGQTTSDVNVDATSFTKLAHRLEQRLPIRQIGPDLWIDPETDEKLNSYEVISRFGGRMNDEFDGLLEGSLHKWRKSQNHIPKIHLIEAQRLIRLRNVASRHYRDSEAQAVRDTVMEYSLQLKQKINTTLADYGRQAQKLDQTFPQRLLQQGGTLADAKQIKQDLQAIEDKQDTYQQLGLIEEKLPPVQGLNQLESDPVKLAAMTVYVTDMKAKLDVLESLAQRVSLLLGQINEKFTDKRLLINAQHELAIETSHGDAIPVSALSSGEQHQIVLAYDMLFRIEANSLVMIDEPELSLHVNWQERFLSDLESVIGVANFDALIATHSPYIINGRNELVVSLLAKDRSKNA</sequence>
<dbReference type="PANTHER" id="PTHR43581">
    <property type="entry name" value="ATP/GTP PHOSPHATASE"/>
    <property type="match status" value="1"/>
</dbReference>